<dbReference type="GO" id="GO:0003677">
    <property type="term" value="F:DNA binding"/>
    <property type="evidence" value="ECO:0007669"/>
    <property type="project" value="InterPro"/>
</dbReference>
<accession>A0A3R9FHS9</accession>
<dbReference type="GO" id="GO:0006352">
    <property type="term" value="P:DNA-templated transcription initiation"/>
    <property type="evidence" value="ECO:0007669"/>
    <property type="project" value="InterPro"/>
</dbReference>
<evidence type="ECO:0000256" key="1">
    <source>
        <dbReference type="ARBA" id="ARBA00010641"/>
    </source>
</evidence>
<evidence type="ECO:0000313" key="8">
    <source>
        <dbReference type="Proteomes" id="UP000509782"/>
    </source>
</evidence>
<keyword evidence="2" id="KW-0805">Transcription regulation</keyword>
<dbReference type="InterPro" id="IPR007627">
    <property type="entry name" value="RNA_pol_sigma70_r2"/>
</dbReference>
<dbReference type="InterPro" id="IPR039425">
    <property type="entry name" value="RNA_pol_sigma-70-like"/>
</dbReference>
<sequence length="173" mass="19697">MAGWWAVTEQSSSSIVETLYSDHHGWLQGWLRRKLGNATEAADLAHDTFVRILGRRQRDAIQEPRAYLATIANGLVVSHWRRRTLEQAWLDALKAQPEPLAPSPEERALILETLEEIARLIDGLPERVREIFLYSQIEGYTYTQIAQKLALSVNVVQKAMTRAVAHCYKALYA</sequence>
<dbReference type="GO" id="GO:0016987">
    <property type="term" value="F:sigma factor activity"/>
    <property type="evidence" value="ECO:0007669"/>
    <property type="project" value="UniProtKB-KW"/>
</dbReference>
<dbReference type="InterPro" id="IPR013325">
    <property type="entry name" value="RNA_pol_sigma_r2"/>
</dbReference>
<proteinExistence type="inferred from homology"/>
<dbReference type="EMBL" id="CP054569">
    <property type="protein sequence ID" value="QKQ49885.1"/>
    <property type="molecule type" value="Genomic_DNA"/>
</dbReference>
<dbReference type="SUPFAM" id="SSF88659">
    <property type="entry name" value="Sigma3 and sigma4 domains of RNA polymerase sigma factors"/>
    <property type="match status" value="1"/>
</dbReference>
<evidence type="ECO:0000313" key="7">
    <source>
        <dbReference type="EMBL" id="QKQ49885.1"/>
    </source>
</evidence>
<evidence type="ECO:0000259" key="6">
    <source>
        <dbReference type="Pfam" id="PF08281"/>
    </source>
</evidence>
<dbReference type="Pfam" id="PF08281">
    <property type="entry name" value="Sigma70_r4_2"/>
    <property type="match status" value="1"/>
</dbReference>
<dbReference type="Gene3D" id="1.10.1740.10">
    <property type="match status" value="1"/>
</dbReference>
<organism evidence="7 8">
    <name type="scientific">Achromobacter denitrificans</name>
    <name type="common">Alcaligenes denitrificans</name>
    <dbReference type="NCBI Taxonomy" id="32002"/>
    <lineage>
        <taxon>Bacteria</taxon>
        <taxon>Pseudomonadati</taxon>
        <taxon>Pseudomonadota</taxon>
        <taxon>Betaproteobacteria</taxon>
        <taxon>Burkholderiales</taxon>
        <taxon>Alcaligenaceae</taxon>
        <taxon>Achromobacter</taxon>
    </lineage>
</organism>
<dbReference type="Proteomes" id="UP000509782">
    <property type="component" value="Chromosome"/>
</dbReference>
<gene>
    <name evidence="7" type="ORF">FOC81_25540</name>
</gene>
<dbReference type="PANTHER" id="PTHR43133:SF63">
    <property type="entry name" value="RNA POLYMERASE SIGMA FACTOR FECI-RELATED"/>
    <property type="match status" value="1"/>
</dbReference>
<dbReference type="InterPro" id="IPR014284">
    <property type="entry name" value="RNA_pol_sigma-70_dom"/>
</dbReference>
<dbReference type="InterPro" id="IPR013249">
    <property type="entry name" value="RNA_pol_sigma70_r4_t2"/>
</dbReference>
<name>A0A3R9FHS9_ACHDE</name>
<dbReference type="Gene3D" id="1.10.10.10">
    <property type="entry name" value="Winged helix-like DNA-binding domain superfamily/Winged helix DNA-binding domain"/>
    <property type="match status" value="1"/>
</dbReference>
<protein>
    <submittedName>
        <fullName evidence="7">Sigma-70 family RNA polymerase sigma factor</fullName>
    </submittedName>
</protein>
<evidence type="ECO:0000256" key="2">
    <source>
        <dbReference type="ARBA" id="ARBA00023015"/>
    </source>
</evidence>
<dbReference type="NCBIfam" id="NF009180">
    <property type="entry name" value="PRK12528.1"/>
    <property type="match status" value="1"/>
</dbReference>
<keyword evidence="4" id="KW-0804">Transcription</keyword>
<dbReference type="NCBIfam" id="TIGR02937">
    <property type="entry name" value="sigma70-ECF"/>
    <property type="match status" value="1"/>
</dbReference>
<feature type="domain" description="RNA polymerase sigma-70 region 2" evidence="5">
    <location>
        <begin position="19"/>
        <end position="84"/>
    </location>
</feature>
<dbReference type="CDD" id="cd06171">
    <property type="entry name" value="Sigma70_r4"/>
    <property type="match status" value="1"/>
</dbReference>
<dbReference type="STRING" id="32002.BVK87_29650"/>
<dbReference type="AlphaFoldDB" id="A0A3R9FHS9"/>
<dbReference type="FunFam" id="1.10.1740.10:FF:000009">
    <property type="entry name" value="RNA polymerase sigma factor"/>
    <property type="match status" value="1"/>
</dbReference>
<dbReference type="InterPro" id="IPR013324">
    <property type="entry name" value="RNA_pol_sigma_r3/r4-like"/>
</dbReference>
<dbReference type="PANTHER" id="PTHR43133">
    <property type="entry name" value="RNA POLYMERASE ECF-TYPE SIGMA FACTO"/>
    <property type="match status" value="1"/>
</dbReference>
<evidence type="ECO:0000256" key="3">
    <source>
        <dbReference type="ARBA" id="ARBA00023082"/>
    </source>
</evidence>
<dbReference type="InterPro" id="IPR036388">
    <property type="entry name" value="WH-like_DNA-bd_sf"/>
</dbReference>
<evidence type="ECO:0000256" key="4">
    <source>
        <dbReference type="ARBA" id="ARBA00023163"/>
    </source>
</evidence>
<evidence type="ECO:0000259" key="5">
    <source>
        <dbReference type="Pfam" id="PF04542"/>
    </source>
</evidence>
<dbReference type="OrthoDB" id="8654550at2"/>
<reference evidence="7 8" key="1">
    <citation type="submission" date="2020-05" db="EMBL/GenBank/DDBJ databases">
        <title>FDA dAtabase for Regulatory Grade micrObial Sequences (FDA-ARGOS): Supporting development and validation of Infectious Disease Dx tests.</title>
        <authorList>
            <person name="Sproer C."/>
            <person name="Gronow S."/>
            <person name="Severitt S."/>
            <person name="Schroder I."/>
            <person name="Tallon L."/>
            <person name="Sadzewicz L."/>
            <person name="Zhao X."/>
            <person name="Vavikolanu K."/>
            <person name="Mehta A."/>
            <person name="Aluvathingal J."/>
            <person name="Nadendla S."/>
            <person name="Myers T."/>
            <person name="Yan Y."/>
            <person name="Sichtig H."/>
        </authorList>
    </citation>
    <scope>NUCLEOTIDE SEQUENCE [LARGE SCALE GENOMIC DNA]</scope>
    <source>
        <strain evidence="7 8">FDAARGOS_787</strain>
    </source>
</reference>
<keyword evidence="3" id="KW-0731">Sigma factor</keyword>
<dbReference type="SUPFAM" id="SSF88946">
    <property type="entry name" value="Sigma2 domain of RNA polymerase sigma factors"/>
    <property type="match status" value="1"/>
</dbReference>
<feature type="domain" description="RNA polymerase sigma factor 70 region 4 type 2" evidence="6">
    <location>
        <begin position="115"/>
        <end position="167"/>
    </location>
</feature>
<dbReference type="Pfam" id="PF04542">
    <property type="entry name" value="Sigma70_r2"/>
    <property type="match status" value="1"/>
</dbReference>
<comment type="similarity">
    <text evidence="1">Belongs to the sigma-70 factor family. ECF subfamily.</text>
</comment>